<organism evidence="1 2">
    <name type="scientific">Candidatus Falkowbacteria bacterium HGW-Falkowbacteria-2</name>
    <dbReference type="NCBI Taxonomy" id="2013769"/>
    <lineage>
        <taxon>Bacteria</taxon>
        <taxon>Candidatus Falkowiibacteriota</taxon>
    </lineage>
</organism>
<proteinExistence type="predicted"/>
<name>A0A2N2E3V9_9BACT</name>
<gene>
    <name evidence="1" type="ORF">CVU83_00055</name>
</gene>
<dbReference type="Proteomes" id="UP000233325">
    <property type="component" value="Unassembled WGS sequence"/>
</dbReference>
<sequence length="184" mass="20895">MIDARIKFAALGCLFLYAILNQTDYTAADMFAERMIRDNQFKVVSLDLLVSETSSADKIESLFNTSGLKPGGFDIGAVNIQANGEKTNYRLTALMAQDNPLCEALNIEIYNRRFNKEYSGPLSSLSFDSILSDNQAWIYVISFIGDEVELKGQECDFEFKYRTEGERIFAERRIHNLVKSGLWE</sequence>
<evidence type="ECO:0000313" key="1">
    <source>
        <dbReference type="EMBL" id="PKM89400.1"/>
    </source>
</evidence>
<dbReference type="EMBL" id="PHAH01000001">
    <property type="protein sequence ID" value="PKM89400.1"/>
    <property type="molecule type" value="Genomic_DNA"/>
</dbReference>
<reference evidence="1 2" key="1">
    <citation type="journal article" date="2017" name="ISME J.">
        <title>Potential for microbial H2 and metal transformations associated with novel bacteria and archaea in deep terrestrial subsurface sediments.</title>
        <authorList>
            <person name="Hernsdorf A.W."/>
            <person name="Amano Y."/>
            <person name="Miyakawa K."/>
            <person name="Ise K."/>
            <person name="Suzuki Y."/>
            <person name="Anantharaman K."/>
            <person name="Probst A."/>
            <person name="Burstein D."/>
            <person name="Thomas B.C."/>
            <person name="Banfield J.F."/>
        </authorList>
    </citation>
    <scope>NUCLEOTIDE SEQUENCE [LARGE SCALE GENOMIC DNA]</scope>
    <source>
        <strain evidence="1">HGW-Falkowbacteria-2</strain>
    </source>
</reference>
<accession>A0A2N2E3V9</accession>
<comment type="caution">
    <text evidence="1">The sequence shown here is derived from an EMBL/GenBank/DDBJ whole genome shotgun (WGS) entry which is preliminary data.</text>
</comment>
<evidence type="ECO:0000313" key="2">
    <source>
        <dbReference type="Proteomes" id="UP000233325"/>
    </source>
</evidence>
<dbReference type="AlphaFoldDB" id="A0A2N2E3V9"/>
<protein>
    <submittedName>
        <fullName evidence="1">Uncharacterized protein</fullName>
    </submittedName>
</protein>